<name>A0AA38CDG2_TAXCH</name>
<dbReference type="Proteomes" id="UP000824469">
    <property type="component" value="Unassembled WGS sequence"/>
</dbReference>
<feature type="region of interest" description="Disordered" evidence="1">
    <location>
        <begin position="1"/>
        <end position="82"/>
    </location>
</feature>
<reference evidence="2 3" key="1">
    <citation type="journal article" date="2021" name="Nat. Plants">
        <title>The Taxus genome provides insights into paclitaxel biosynthesis.</title>
        <authorList>
            <person name="Xiong X."/>
            <person name="Gou J."/>
            <person name="Liao Q."/>
            <person name="Li Y."/>
            <person name="Zhou Q."/>
            <person name="Bi G."/>
            <person name="Li C."/>
            <person name="Du R."/>
            <person name="Wang X."/>
            <person name="Sun T."/>
            <person name="Guo L."/>
            <person name="Liang H."/>
            <person name="Lu P."/>
            <person name="Wu Y."/>
            <person name="Zhang Z."/>
            <person name="Ro D.K."/>
            <person name="Shang Y."/>
            <person name="Huang S."/>
            <person name="Yan J."/>
        </authorList>
    </citation>
    <scope>NUCLEOTIDE SEQUENCE [LARGE SCALE GENOMIC DNA]</scope>
    <source>
        <strain evidence="2">Ta-2019</strain>
    </source>
</reference>
<evidence type="ECO:0000313" key="3">
    <source>
        <dbReference type="Proteomes" id="UP000824469"/>
    </source>
</evidence>
<evidence type="ECO:0000256" key="1">
    <source>
        <dbReference type="SAM" id="MobiDB-lite"/>
    </source>
</evidence>
<keyword evidence="3" id="KW-1185">Reference proteome</keyword>
<protein>
    <submittedName>
        <fullName evidence="2">Uncharacterized protein</fullName>
    </submittedName>
</protein>
<accession>A0AA38CDG2</accession>
<proteinExistence type="predicted"/>
<feature type="compositionally biased region" description="Basic and acidic residues" evidence="1">
    <location>
        <begin position="1"/>
        <end position="36"/>
    </location>
</feature>
<evidence type="ECO:0000313" key="2">
    <source>
        <dbReference type="EMBL" id="KAH9296923.1"/>
    </source>
</evidence>
<organism evidence="2 3">
    <name type="scientific">Taxus chinensis</name>
    <name type="common">Chinese yew</name>
    <name type="synonym">Taxus wallichiana var. chinensis</name>
    <dbReference type="NCBI Taxonomy" id="29808"/>
    <lineage>
        <taxon>Eukaryota</taxon>
        <taxon>Viridiplantae</taxon>
        <taxon>Streptophyta</taxon>
        <taxon>Embryophyta</taxon>
        <taxon>Tracheophyta</taxon>
        <taxon>Spermatophyta</taxon>
        <taxon>Pinopsida</taxon>
        <taxon>Pinidae</taxon>
        <taxon>Conifers II</taxon>
        <taxon>Cupressales</taxon>
        <taxon>Taxaceae</taxon>
        <taxon>Taxus</taxon>
    </lineage>
</organism>
<comment type="caution">
    <text evidence="2">The sequence shown here is derived from an EMBL/GenBank/DDBJ whole genome shotgun (WGS) entry which is preliminary data.</text>
</comment>
<feature type="compositionally biased region" description="Acidic residues" evidence="1">
    <location>
        <begin position="37"/>
        <end position="52"/>
    </location>
</feature>
<sequence>SGEGVLKEIESLEAYRGEREDDKHEEAQDHLLYDVHDSEDEGNEEKDGEEEGTQGKGESEEVNTKDQGTPSLKEQIEEPTER</sequence>
<gene>
    <name evidence="2" type="ORF">KI387_028605</name>
</gene>
<dbReference type="EMBL" id="JAHRHJ020000010">
    <property type="protein sequence ID" value="KAH9296923.1"/>
    <property type="molecule type" value="Genomic_DNA"/>
</dbReference>
<dbReference type="AlphaFoldDB" id="A0AA38CDG2"/>
<feature type="non-terminal residue" evidence="2">
    <location>
        <position position="1"/>
    </location>
</feature>